<evidence type="ECO:0000256" key="2">
    <source>
        <dbReference type="ARBA" id="ARBA00007347"/>
    </source>
</evidence>
<gene>
    <name evidence="7" type="ORF">CTEN210_11342</name>
</gene>
<dbReference type="InterPro" id="IPR013892">
    <property type="entry name" value="Cyt_c_biogenesis_Cmc1-like"/>
</dbReference>
<evidence type="ECO:0000313" key="8">
    <source>
        <dbReference type="Proteomes" id="UP001054902"/>
    </source>
</evidence>
<evidence type="ECO:0000256" key="3">
    <source>
        <dbReference type="ARBA" id="ARBA00023128"/>
    </source>
</evidence>
<keyword evidence="6" id="KW-0175">Coiled coil</keyword>
<dbReference type="Proteomes" id="UP001054902">
    <property type="component" value="Unassembled WGS sequence"/>
</dbReference>
<reference evidence="7 8" key="1">
    <citation type="journal article" date="2021" name="Sci. Rep.">
        <title>The genome of the diatom Chaetoceros tenuissimus carries an ancient integrated fragment of an extant virus.</title>
        <authorList>
            <person name="Hongo Y."/>
            <person name="Kimura K."/>
            <person name="Takaki Y."/>
            <person name="Yoshida Y."/>
            <person name="Baba S."/>
            <person name="Kobayashi G."/>
            <person name="Nagasaki K."/>
            <person name="Hano T."/>
            <person name="Tomaru Y."/>
        </authorList>
    </citation>
    <scope>NUCLEOTIDE SEQUENCE [LARGE SCALE GENOMIC DNA]</scope>
    <source>
        <strain evidence="7 8">NIES-3715</strain>
    </source>
</reference>
<name>A0AAD3CZ88_9STRA</name>
<feature type="coiled-coil region" evidence="6">
    <location>
        <begin position="46"/>
        <end position="73"/>
    </location>
</feature>
<keyword evidence="4" id="KW-1015">Disulfide bond</keyword>
<evidence type="ECO:0000256" key="1">
    <source>
        <dbReference type="ARBA" id="ARBA00004173"/>
    </source>
</evidence>
<comment type="subcellular location">
    <subcellularLocation>
        <location evidence="1 5">Mitochondrion</location>
    </subcellularLocation>
</comment>
<comment type="similarity">
    <text evidence="2 5">Belongs to the CMC family.</text>
</comment>
<keyword evidence="8" id="KW-1185">Reference proteome</keyword>
<dbReference type="EMBL" id="BLLK01000047">
    <property type="protein sequence ID" value="GFH54866.1"/>
    <property type="molecule type" value="Genomic_DNA"/>
</dbReference>
<organism evidence="7 8">
    <name type="scientific">Chaetoceros tenuissimus</name>
    <dbReference type="NCBI Taxonomy" id="426638"/>
    <lineage>
        <taxon>Eukaryota</taxon>
        <taxon>Sar</taxon>
        <taxon>Stramenopiles</taxon>
        <taxon>Ochrophyta</taxon>
        <taxon>Bacillariophyta</taxon>
        <taxon>Coscinodiscophyceae</taxon>
        <taxon>Chaetocerotophycidae</taxon>
        <taxon>Chaetocerotales</taxon>
        <taxon>Chaetocerotaceae</taxon>
        <taxon>Chaetoceros</taxon>
    </lineage>
</organism>
<dbReference type="GO" id="GO:0005739">
    <property type="term" value="C:mitochondrion"/>
    <property type="evidence" value="ECO:0007669"/>
    <property type="project" value="UniProtKB-SubCell"/>
</dbReference>
<accession>A0AAD3CZ88</accession>
<dbReference type="PANTHER" id="PTHR22977:SF1">
    <property type="entry name" value="COX ASSEMBLY MITOCHONDRIAL PROTEIN 2 HOMOLOG"/>
    <property type="match status" value="1"/>
</dbReference>
<evidence type="ECO:0000313" key="7">
    <source>
        <dbReference type="EMBL" id="GFH54866.1"/>
    </source>
</evidence>
<evidence type="ECO:0000256" key="6">
    <source>
        <dbReference type="SAM" id="Coils"/>
    </source>
</evidence>
<protein>
    <recommendedName>
        <fullName evidence="5">COX assembly mitochondrial protein</fullName>
    </recommendedName>
</protein>
<comment type="caution">
    <text evidence="7">The sequence shown here is derived from an EMBL/GenBank/DDBJ whole genome shotgun (WGS) entry which is preliminary data.</text>
</comment>
<proteinExistence type="inferred from homology"/>
<dbReference type="Pfam" id="PF08583">
    <property type="entry name" value="Cmc1"/>
    <property type="match status" value="1"/>
</dbReference>
<evidence type="ECO:0000256" key="4">
    <source>
        <dbReference type="ARBA" id="ARBA00023157"/>
    </source>
</evidence>
<keyword evidence="3 5" id="KW-0496">Mitochondrion</keyword>
<dbReference type="PANTHER" id="PTHR22977">
    <property type="entry name" value="COX ASSEMBLY MITOCHONDRIAL PROTEIN"/>
    <property type="match status" value="1"/>
</dbReference>
<sequence>MHPPLDRPHPMCQDEIEKLRTCHATQSKLKFWACNELKFALDKCFKMEKQELLKQINSDYDEKRKQEDEALRDAIGHEQSFEDFLKNDKTYLKEMEAAKKSTRVYSDKAFS</sequence>
<evidence type="ECO:0000256" key="5">
    <source>
        <dbReference type="RuleBase" id="RU364104"/>
    </source>
</evidence>
<dbReference type="AlphaFoldDB" id="A0AAD3CZ88"/>